<dbReference type="InterPro" id="IPR002213">
    <property type="entry name" value="UDP_glucos_trans"/>
</dbReference>
<name>A0ABW1END3_9ACTN</name>
<dbReference type="Pfam" id="PF06722">
    <property type="entry name" value="EryCIII-like_C"/>
    <property type="match status" value="1"/>
</dbReference>
<dbReference type="RefSeq" id="WP_313766317.1">
    <property type="nucleotide sequence ID" value="NZ_BAAAVH010000072.1"/>
</dbReference>
<evidence type="ECO:0000256" key="1">
    <source>
        <dbReference type="ARBA" id="ARBA00022679"/>
    </source>
</evidence>
<dbReference type="SUPFAM" id="SSF53756">
    <property type="entry name" value="UDP-Glycosyltransferase/glycogen phosphorylase"/>
    <property type="match status" value="1"/>
</dbReference>
<comment type="caution">
    <text evidence="4">The sequence shown here is derived from an EMBL/GenBank/DDBJ whole genome shotgun (WGS) entry which is preliminary data.</text>
</comment>
<dbReference type="CDD" id="cd03784">
    <property type="entry name" value="GT1_Gtf-like"/>
    <property type="match status" value="1"/>
</dbReference>
<evidence type="ECO:0000259" key="3">
    <source>
        <dbReference type="Pfam" id="PF06722"/>
    </source>
</evidence>
<dbReference type="InterPro" id="IPR004276">
    <property type="entry name" value="GlycoTrans_28_N"/>
</dbReference>
<dbReference type="InterPro" id="IPR050426">
    <property type="entry name" value="Glycosyltransferase_28"/>
</dbReference>
<evidence type="ECO:0000259" key="2">
    <source>
        <dbReference type="Pfam" id="PF03033"/>
    </source>
</evidence>
<reference evidence="5" key="1">
    <citation type="journal article" date="2019" name="Int. J. Syst. Evol. Microbiol.">
        <title>The Global Catalogue of Microorganisms (GCM) 10K type strain sequencing project: providing services to taxonomists for standard genome sequencing and annotation.</title>
        <authorList>
            <consortium name="The Broad Institute Genomics Platform"/>
            <consortium name="The Broad Institute Genome Sequencing Center for Infectious Disease"/>
            <person name="Wu L."/>
            <person name="Ma J."/>
        </authorList>
    </citation>
    <scope>NUCLEOTIDE SEQUENCE [LARGE SCALE GENOMIC DNA]</scope>
    <source>
        <strain evidence="5">CGMCC 4.1469</strain>
    </source>
</reference>
<dbReference type="Gene3D" id="3.40.50.2000">
    <property type="entry name" value="Glycogen Phosphorylase B"/>
    <property type="match status" value="2"/>
</dbReference>
<evidence type="ECO:0000313" key="4">
    <source>
        <dbReference type="EMBL" id="MFC5883517.1"/>
    </source>
</evidence>
<organism evidence="4 5">
    <name type="scientific">Kitasatospora aburaviensis</name>
    <dbReference type="NCBI Taxonomy" id="67265"/>
    <lineage>
        <taxon>Bacteria</taxon>
        <taxon>Bacillati</taxon>
        <taxon>Actinomycetota</taxon>
        <taxon>Actinomycetes</taxon>
        <taxon>Kitasatosporales</taxon>
        <taxon>Streptomycetaceae</taxon>
        <taxon>Kitasatospora</taxon>
    </lineage>
</organism>
<keyword evidence="5" id="KW-1185">Reference proteome</keyword>
<proteinExistence type="predicted"/>
<dbReference type="InterPro" id="IPR010610">
    <property type="entry name" value="EryCIII-like_C"/>
</dbReference>
<dbReference type="EMBL" id="JBHSOD010000001">
    <property type="protein sequence ID" value="MFC5883517.1"/>
    <property type="molecule type" value="Genomic_DNA"/>
</dbReference>
<keyword evidence="1" id="KW-0808">Transferase</keyword>
<sequence length="420" mass="43461">MRILIATAGSRGDVAPFTGLGVRLHAAGHQVAVATHTTFADAVRAAGLEFRPLPVDPRAELASTGGQRLLRAGSGPLAVLELLRLGRSFMPAIGDGIAAAADRGADLLLTSSTTSALGRAVAEAAGLPHLGLHLQPLAPTREFAPVVTGSRSLGRAGNVLAGHAVQAATDRLFAPAVRRLRRRLGLPPRSVARARRDHAVLHGFSPTVVPRPADWRPGLDVAGYWWPHPEPGWQPPARLLDFLAAGPPPVFVGFGSLVVPDPERLTATVLAALRAARVRAVVQPGWSGLAAPEGDDLLTVDDTPHCWLFPRMAATVHHAGAGTTAATLRAGTPTVPVPAQLDAPFWAARAARLGTTPGPVPLAGLTADRLAAAIRRALDDPGHRARARAVARVLAAEDGAGKVVEAVDRIAGSSAGSTPR</sequence>
<dbReference type="PANTHER" id="PTHR48050:SF13">
    <property type="entry name" value="STEROL 3-BETA-GLUCOSYLTRANSFERASE UGT80A2"/>
    <property type="match status" value="1"/>
</dbReference>
<evidence type="ECO:0000313" key="5">
    <source>
        <dbReference type="Proteomes" id="UP001596067"/>
    </source>
</evidence>
<gene>
    <name evidence="4" type="ORF">ACFP0N_00810</name>
</gene>
<protein>
    <submittedName>
        <fullName evidence="4">Glycosyltransferase</fullName>
    </submittedName>
</protein>
<dbReference type="PANTHER" id="PTHR48050">
    <property type="entry name" value="STEROL 3-BETA-GLUCOSYLTRANSFERASE"/>
    <property type="match status" value="1"/>
</dbReference>
<dbReference type="Proteomes" id="UP001596067">
    <property type="component" value="Unassembled WGS sequence"/>
</dbReference>
<feature type="domain" description="Erythromycin biosynthesis protein CIII-like C-terminal" evidence="3">
    <location>
        <begin position="296"/>
        <end position="405"/>
    </location>
</feature>
<feature type="domain" description="Glycosyltransferase family 28 N-terminal" evidence="2">
    <location>
        <begin position="3"/>
        <end position="63"/>
    </location>
</feature>
<accession>A0ABW1END3</accession>
<dbReference type="Pfam" id="PF03033">
    <property type="entry name" value="Glyco_transf_28"/>
    <property type="match status" value="1"/>
</dbReference>